<proteinExistence type="predicted"/>
<evidence type="ECO:0008006" key="4">
    <source>
        <dbReference type="Google" id="ProtNLM"/>
    </source>
</evidence>
<evidence type="ECO:0000313" key="3">
    <source>
        <dbReference type="Proteomes" id="UP000585474"/>
    </source>
</evidence>
<reference evidence="3" key="1">
    <citation type="submission" date="2019-07" db="EMBL/GenBank/DDBJ databases">
        <title>De Novo Assembly of kiwifruit Actinidia rufa.</title>
        <authorList>
            <person name="Sugita-Konishi S."/>
            <person name="Sato K."/>
            <person name="Mori E."/>
            <person name="Abe Y."/>
            <person name="Kisaki G."/>
            <person name="Hamano K."/>
            <person name="Suezawa K."/>
            <person name="Otani M."/>
            <person name="Fukuda T."/>
            <person name="Manabe T."/>
            <person name="Gomi K."/>
            <person name="Tabuchi M."/>
            <person name="Akimitsu K."/>
            <person name="Kataoka I."/>
        </authorList>
    </citation>
    <scope>NUCLEOTIDE SEQUENCE [LARGE SCALE GENOMIC DNA]</scope>
    <source>
        <strain evidence="3">cv. Fuchu</strain>
    </source>
</reference>
<dbReference type="EMBL" id="BJWL01000376">
    <property type="protein sequence ID" value="GFS41439.1"/>
    <property type="molecule type" value="Genomic_DNA"/>
</dbReference>
<dbReference type="Proteomes" id="UP000585474">
    <property type="component" value="Unassembled WGS sequence"/>
</dbReference>
<accession>A0A7J0DUQ5</accession>
<sequence length="355" mass="40712">MGKELILYLSVLPTAVSVVLMKEEDKVQKPMYYVSKVLMGAKTRYLKIEKIALRYHDHIQRDYLTEYLRMLSYLDEVKAMKIKDFKICQIPQEENKQADVLPNLAFAFDFISDKSVLFEFLPNPSIDVAKIFFQATTDPTWMDGIIAYLKYEEFIKGTFGPIWNEMLWRSPKSATSVKDLLRYEIESVIPVEIRMPNFMMMNFDKENNEVELRLNLDLLVKRRERAEVGIDLEVLDVEVRIEKPDLLFAQVESLAEGLLSLQLGHLIFVPLQGGIMFLFHSPQLLGGVLPPCLNHLENGHLGRITSGKAGLTLISHNVSCVAYWFLLSIVLATRHHFSGVKDEALEERLLSEGCP</sequence>
<comment type="caution">
    <text evidence="2">The sequence shown here is derived from an EMBL/GenBank/DDBJ whole genome shotgun (WGS) entry which is preliminary data.</text>
</comment>
<protein>
    <recommendedName>
        <fullName evidence="4">Reverse transcriptase RNase H-like domain-containing protein</fullName>
    </recommendedName>
</protein>
<evidence type="ECO:0000256" key="1">
    <source>
        <dbReference type="SAM" id="SignalP"/>
    </source>
</evidence>
<evidence type="ECO:0000313" key="2">
    <source>
        <dbReference type="EMBL" id="GFS41439.1"/>
    </source>
</evidence>
<gene>
    <name evidence="2" type="ORF">Acr_00g0074330</name>
</gene>
<dbReference type="AlphaFoldDB" id="A0A7J0DUQ5"/>
<dbReference type="PANTHER" id="PTHR48475:SF1">
    <property type="entry name" value="RNASE H TYPE-1 DOMAIN-CONTAINING PROTEIN"/>
    <property type="match status" value="1"/>
</dbReference>
<dbReference type="PANTHER" id="PTHR48475">
    <property type="entry name" value="RIBONUCLEASE H"/>
    <property type="match status" value="1"/>
</dbReference>
<feature type="signal peptide" evidence="1">
    <location>
        <begin position="1"/>
        <end position="21"/>
    </location>
</feature>
<keyword evidence="3" id="KW-1185">Reference proteome</keyword>
<keyword evidence="1" id="KW-0732">Signal</keyword>
<name>A0A7J0DUQ5_9ERIC</name>
<feature type="chain" id="PRO_5029821275" description="Reverse transcriptase RNase H-like domain-containing protein" evidence="1">
    <location>
        <begin position="22"/>
        <end position="355"/>
    </location>
</feature>
<organism evidence="2 3">
    <name type="scientific">Actinidia rufa</name>
    <dbReference type="NCBI Taxonomy" id="165716"/>
    <lineage>
        <taxon>Eukaryota</taxon>
        <taxon>Viridiplantae</taxon>
        <taxon>Streptophyta</taxon>
        <taxon>Embryophyta</taxon>
        <taxon>Tracheophyta</taxon>
        <taxon>Spermatophyta</taxon>
        <taxon>Magnoliopsida</taxon>
        <taxon>eudicotyledons</taxon>
        <taxon>Gunneridae</taxon>
        <taxon>Pentapetalae</taxon>
        <taxon>asterids</taxon>
        <taxon>Ericales</taxon>
        <taxon>Actinidiaceae</taxon>
        <taxon>Actinidia</taxon>
    </lineage>
</organism>
<dbReference type="OrthoDB" id="786061at2759"/>